<dbReference type="EMBL" id="BRXU01000007">
    <property type="protein sequence ID" value="GLC53272.1"/>
    <property type="molecule type" value="Genomic_DNA"/>
</dbReference>
<comment type="caution">
    <text evidence="1">The sequence shown here is derived from an EMBL/GenBank/DDBJ whole genome shotgun (WGS) entry which is preliminary data.</text>
</comment>
<gene>
    <name evidence="1" type="primary">PLEST002306</name>
    <name evidence="1" type="ORF">PLESTB_000726900</name>
</gene>
<proteinExistence type="predicted"/>
<evidence type="ECO:0000313" key="1">
    <source>
        <dbReference type="EMBL" id="GLC53272.1"/>
    </source>
</evidence>
<dbReference type="AlphaFoldDB" id="A0A9W6BKJ2"/>
<protein>
    <submittedName>
        <fullName evidence="1">Uncharacterized protein</fullName>
    </submittedName>
</protein>
<dbReference type="Proteomes" id="UP001165080">
    <property type="component" value="Unassembled WGS sequence"/>
</dbReference>
<reference evidence="1 2" key="1">
    <citation type="journal article" date="2023" name="Commun. Biol.">
        <title>Reorganization of the ancestral sex-determining regions during the evolution of trioecy in Pleodorina starrii.</title>
        <authorList>
            <person name="Takahashi K."/>
            <person name="Suzuki S."/>
            <person name="Kawai-Toyooka H."/>
            <person name="Yamamoto K."/>
            <person name="Hamaji T."/>
            <person name="Ootsuki R."/>
            <person name="Yamaguchi H."/>
            <person name="Kawachi M."/>
            <person name="Higashiyama T."/>
            <person name="Nozaki H."/>
        </authorList>
    </citation>
    <scope>NUCLEOTIDE SEQUENCE [LARGE SCALE GENOMIC DNA]</scope>
    <source>
        <strain evidence="1 2">NIES-4479</strain>
    </source>
</reference>
<accession>A0A9W6BKJ2</accession>
<keyword evidence="2" id="KW-1185">Reference proteome</keyword>
<evidence type="ECO:0000313" key="2">
    <source>
        <dbReference type="Proteomes" id="UP001165080"/>
    </source>
</evidence>
<organism evidence="1 2">
    <name type="scientific">Pleodorina starrii</name>
    <dbReference type="NCBI Taxonomy" id="330485"/>
    <lineage>
        <taxon>Eukaryota</taxon>
        <taxon>Viridiplantae</taxon>
        <taxon>Chlorophyta</taxon>
        <taxon>core chlorophytes</taxon>
        <taxon>Chlorophyceae</taxon>
        <taxon>CS clade</taxon>
        <taxon>Chlamydomonadales</taxon>
        <taxon>Volvocaceae</taxon>
        <taxon>Pleodorina</taxon>
    </lineage>
</organism>
<name>A0A9W6BKJ2_9CHLO</name>
<sequence>MPRFCSLQGLRWLSNGYNEADAALQAAASEAVYAPSEAQFLGRGYRHRILQAQLRDKDLEVKYLRAQLESAVQASKLKEDSIKAAENLIRWLREREEAAKQGRSKAQLALAEKASALQSCQVQTETLLAEVTQCDKALRHGL</sequence>